<comment type="caution">
    <text evidence="2">The sequence shown here is derived from an EMBL/GenBank/DDBJ whole genome shotgun (WGS) entry which is preliminary data.</text>
</comment>
<name>A0A941F622_9BACT</name>
<dbReference type="GO" id="GO:0003677">
    <property type="term" value="F:DNA binding"/>
    <property type="evidence" value="ECO:0007669"/>
    <property type="project" value="InterPro"/>
</dbReference>
<accession>A0A941F622</accession>
<reference evidence="2" key="1">
    <citation type="journal article" date="2018" name="Int. J. Syst. Evol. Microbiol.">
        <title>Carboxylicivirga sediminis sp. nov., isolated from coastal sediment.</title>
        <authorList>
            <person name="Wang F.Q."/>
            <person name="Ren L.H."/>
            <person name="Zou R.J."/>
            <person name="Sun Y.Z."/>
            <person name="Liu X.J."/>
            <person name="Jiang F."/>
            <person name="Liu L.J."/>
        </authorList>
    </citation>
    <scope>NUCLEOTIDE SEQUENCE</scope>
    <source>
        <strain evidence="2">JR1</strain>
    </source>
</reference>
<dbReference type="Proteomes" id="UP000679220">
    <property type="component" value="Unassembled WGS sequence"/>
</dbReference>
<dbReference type="NCBIfam" id="NF033573">
    <property type="entry name" value="transpos_IS200"/>
    <property type="match status" value="1"/>
</dbReference>
<dbReference type="Pfam" id="PF01797">
    <property type="entry name" value="Y1_Tnp"/>
    <property type="match status" value="1"/>
</dbReference>
<reference evidence="2" key="2">
    <citation type="submission" date="2021-04" db="EMBL/GenBank/DDBJ databases">
        <authorList>
            <person name="Zhang T."/>
            <person name="Zhang Y."/>
            <person name="Lu D."/>
            <person name="Zuo D."/>
            <person name="Du Z."/>
        </authorList>
    </citation>
    <scope>NUCLEOTIDE SEQUENCE</scope>
    <source>
        <strain evidence="2">JR1</strain>
    </source>
</reference>
<dbReference type="InterPro" id="IPR036515">
    <property type="entry name" value="Transposase_17_sf"/>
</dbReference>
<dbReference type="Gene3D" id="3.30.70.1290">
    <property type="entry name" value="Transposase IS200-like"/>
    <property type="match status" value="1"/>
</dbReference>
<evidence type="ECO:0000259" key="1">
    <source>
        <dbReference type="SMART" id="SM01321"/>
    </source>
</evidence>
<proteinExistence type="predicted"/>
<keyword evidence="3" id="KW-1185">Reference proteome</keyword>
<dbReference type="EMBL" id="JAGTAR010000020">
    <property type="protein sequence ID" value="MBR8536614.1"/>
    <property type="molecule type" value="Genomic_DNA"/>
</dbReference>
<gene>
    <name evidence="2" type="primary">tnpA</name>
    <name evidence="2" type="ORF">KDU71_13650</name>
</gene>
<dbReference type="InterPro" id="IPR002686">
    <property type="entry name" value="Transposase_17"/>
</dbReference>
<evidence type="ECO:0000313" key="2">
    <source>
        <dbReference type="EMBL" id="MBR8536614.1"/>
    </source>
</evidence>
<sequence>MPNTYSRIYIQIVFAVQNRDAMIQPTWEEELYKYITGVIRNKGQKLMAINGTEDHIHIFIGIKPACCLSDLVREVKKASTNMIKEKAYCKFDFRWQEGFGAFSYGHSQIDSVVKYIKHQKEHHRKQSFRDEYVAFLKLFDVAYNDAYLLG</sequence>
<dbReference type="PANTHER" id="PTHR33360">
    <property type="entry name" value="TRANSPOSASE FOR INSERTION SEQUENCE ELEMENT IS200"/>
    <property type="match status" value="1"/>
</dbReference>
<organism evidence="2 3">
    <name type="scientific">Carboxylicivirga sediminis</name>
    <dbReference type="NCBI Taxonomy" id="2006564"/>
    <lineage>
        <taxon>Bacteria</taxon>
        <taxon>Pseudomonadati</taxon>
        <taxon>Bacteroidota</taxon>
        <taxon>Bacteroidia</taxon>
        <taxon>Marinilabiliales</taxon>
        <taxon>Marinilabiliaceae</taxon>
        <taxon>Carboxylicivirga</taxon>
    </lineage>
</organism>
<protein>
    <submittedName>
        <fullName evidence="2">IS200/IS605 family transposase</fullName>
    </submittedName>
</protein>
<dbReference type="GO" id="GO:0006313">
    <property type="term" value="P:DNA transposition"/>
    <property type="evidence" value="ECO:0007669"/>
    <property type="project" value="InterPro"/>
</dbReference>
<dbReference type="RefSeq" id="WP_212191642.1">
    <property type="nucleotide sequence ID" value="NZ_JAGTAR010000020.1"/>
</dbReference>
<feature type="domain" description="Transposase IS200-like" evidence="1">
    <location>
        <begin position="5"/>
        <end position="119"/>
    </location>
</feature>
<dbReference type="AlphaFoldDB" id="A0A941F622"/>
<dbReference type="PANTHER" id="PTHR33360:SF2">
    <property type="entry name" value="TRANSPOSASE FOR INSERTION SEQUENCE ELEMENT IS200"/>
    <property type="match status" value="1"/>
</dbReference>
<dbReference type="SUPFAM" id="SSF143422">
    <property type="entry name" value="Transposase IS200-like"/>
    <property type="match status" value="1"/>
</dbReference>
<dbReference type="SMART" id="SM01321">
    <property type="entry name" value="Y1_Tnp"/>
    <property type="match status" value="1"/>
</dbReference>
<dbReference type="GO" id="GO:0004803">
    <property type="term" value="F:transposase activity"/>
    <property type="evidence" value="ECO:0007669"/>
    <property type="project" value="InterPro"/>
</dbReference>
<evidence type="ECO:0000313" key="3">
    <source>
        <dbReference type="Proteomes" id="UP000679220"/>
    </source>
</evidence>